<evidence type="ECO:0000313" key="2">
    <source>
        <dbReference type="EMBL" id="RNF85258.1"/>
    </source>
</evidence>
<name>A0A3M8SV83_9GAMM</name>
<reference evidence="2 3" key="1">
    <citation type="submission" date="2018-11" db="EMBL/GenBank/DDBJ databases">
        <title>Lysobacter cryohumiis sp. nov., isolated from soil in the Tianshan Mountains, Xinjiang, China.</title>
        <authorList>
            <person name="Luo Y."/>
            <person name="Sheng H."/>
        </authorList>
    </citation>
    <scope>NUCLEOTIDE SEQUENCE [LARGE SCALE GENOMIC DNA]</scope>
    <source>
        <strain evidence="2 3">ZS60</strain>
    </source>
</reference>
<keyword evidence="1" id="KW-1133">Transmembrane helix</keyword>
<comment type="caution">
    <text evidence="2">The sequence shown here is derived from an EMBL/GenBank/DDBJ whole genome shotgun (WGS) entry which is preliminary data.</text>
</comment>
<keyword evidence="1" id="KW-0472">Membrane</keyword>
<dbReference type="Proteomes" id="UP000267049">
    <property type="component" value="Unassembled WGS sequence"/>
</dbReference>
<evidence type="ECO:0000256" key="1">
    <source>
        <dbReference type="SAM" id="Phobius"/>
    </source>
</evidence>
<feature type="transmembrane region" description="Helical" evidence="1">
    <location>
        <begin position="13"/>
        <end position="31"/>
    </location>
</feature>
<dbReference type="AlphaFoldDB" id="A0A3M8SV83"/>
<evidence type="ECO:0000313" key="3">
    <source>
        <dbReference type="Proteomes" id="UP000267049"/>
    </source>
</evidence>
<proteinExistence type="predicted"/>
<gene>
    <name evidence="2" type="ORF">EER27_05690</name>
</gene>
<accession>A0A3M8SV83</accession>
<organism evidence="2 3">
    <name type="scientific">Montanilutibacter psychrotolerans</name>
    <dbReference type="NCBI Taxonomy" id="1327343"/>
    <lineage>
        <taxon>Bacteria</taxon>
        <taxon>Pseudomonadati</taxon>
        <taxon>Pseudomonadota</taxon>
        <taxon>Gammaproteobacteria</taxon>
        <taxon>Lysobacterales</taxon>
        <taxon>Lysobacteraceae</taxon>
        <taxon>Montanilutibacter</taxon>
    </lineage>
</organism>
<sequence>MFASDGSFEAKDVAAGLFALFGTFAGALLAFRLEENREKAREVRAQKTALNRALLVLGFHHNEIRTFRNLIAPHRTDIELAFNLPASQPPEQIDMRQKFDELDFLLDSSAPQVLFDLIIEQERFDQALQAVRQRNEFYVREVQPVFAAQGLNNRRVSMAELKSKLGEYLFGGALQGAETIREHIEGSNESIPVAVEKLRKVAKELFPDEKFLMFEKVLLPHEIAEEAAKAKAATETSGFGATPARVEE</sequence>
<dbReference type="EMBL" id="RIBS01000002">
    <property type="protein sequence ID" value="RNF85258.1"/>
    <property type="molecule type" value="Genomic_DNA"/>
</dbReference>
<keyword evidence="3" id="KW-1185">Reference proteome</keyword>
<keyword evidence="1" id="KW-0812">Transmembrane</keyword>
<protein>
    <submittedName>
        <fullName evidence="2">Uncharacterized protein</fullName>
    </submittedName>
</protein>